<dbReference type="InterPro" id="IPR000160">
    <property type="entry name" value="GGDEF_dom"/>
</dbReference>
<evidence type="ECO:0000313" key="4">
    <source>
        <dbReference type="Proteomes" id="UP000255508"/>
    </source>
</evidence>
<feature type="domain" description="GGDEF" evidence="2">
    <location>
        <begin position="300"/>
        <end position="433"/>
    </location>
</feature>
<dbReference type="SUPFAM" id="SSF141868">
    <property type="entry name" value="EAL domain-like"/>
    <property type="match status" value="1"/>
</dbReference>
<dbReference type="InterPro" id="IPR029787">
    <property type="entry name" value="Nucleotide_cyclase"/>
</dbReference>
<dbReference type="SMART" id="SM00267">
    <property type="entry name" value="GGDEF"/>
    <property type="match status" value="1"/>
</dbReference>
<dbReference type="NCBIfam" id="TIGR00229">
    <property type="entry name" value="sensory_box"/>
    <property type="match status" value="1"/>
</dbReference>
<dbReference type="Pfam" id="PF00990">
    <property type="entry name" value="GGDEF"/>
    <property type="match status" value="1"/>
</dbReference>
<dbReference type="Pfam" id="PF13426">
    <property type="entry name" value="PAS_9"/>
    <property type="match status" value="1"/>
</dbReference>
<dbReference type="CDD" id="cd01948">
    <property type="entry name" value="EAL"/>
    <property type="match status" value="1"/>
</dbReference>
<feature type="domain" description="EAL" evidence="1">
    <location>
        <begin position="446"/>
        <end position="696"/>
    </location>
</feature>
<dbReference type="SUPFAM" id="SSF52172">
    <property type="entry name" value="CheY-like"/>
    <property type="match status" value="1"/>
</dbReference>
<dbReference type="InterPro" id="IPR011006">
    <property type="entry name" value="CheY-like_superfamily"/>
</dbReference>
<reference evidence="3 4" key="1">
    <citation type="journal article" date="2018" name="ISME J.">
        <title>Endosymbiont genomes yield clues of tubeworm success.</title>
        <authorList>
            <person name="Li Y."/>
            <person name="Liles M.R."/>
            <person name="Halanych K.M."/>
        </authorList>
    </citation>
    <scope>NUCLEOTIDE SEQUENCE [LARGE SCALE GENOMIC DNA]</scope>
    <source>
        <strain evidence="3">A1422</strain>
    </source>
</reference>
<dbReference type="InterPro" id="IPR000014">
    <property type="entry name" value="PAS"/>
</dbReference>
<dbReference type="Proteomes" id="UP000255508">
    <property type="component" value="Unassembled WGS sequence"/>
</dbReference>
<dbReference type="EMBL" id="QFXD01000141">
    <property type="protein sequence ID" value="RDH90993.1"/>
    <property type="molecule type" value="Genomic_DNA"/>
</dbReference>
<dbReference type="SMART" id="SM00091">
    <property type="entry name" value="PAS"/>
    <property type="match status" value="1"/>
</dbReference>
<gene>
    <name evidence="3" type="ORF">DIZ79_07620</name>
</gene>
<evidence type="ECO:0000313" key="3">
    <source>
        <dbReference type="EMBL" id="RDH90993.1"/>
    </source>
</evidence>
<name>A0A370DXN5_9GAMM</name>
<dbReference type="InterPro" id="IPR035965">
    <property type="entry name" value="PAS-like_dom_sf"/>
</dbReference>
<dbReference type="SUPFAM" id="SSF55073">
    <property type="entry name" value="Nucleotide cyclase"/>
    <property type="match status" value="1"/>
</dbReference>
<dbReference type="SMART" id="SM00052">
    <property type="entry name" value="EAL"/>
    <property type="match status" value="1"/>
</dbReference>
<dbReference type="PANTHER" id="PTHR44757:SF2">
    <property type="entry name" value="BIOFILM ARCHITECTURE MAINTENANCE PROTEIN MBAA"/>
    <property type="match status" value="1"/>
</dbReference>
<organism evidence="3 4">
    <name type="scientific">endosymbiont of Lamellibrachia luymesi</name>
    <dbReference type="NCBI Taxonomy" id="2200907"/>
    <lineage>
        <taxon>Bacteria</taxon>
        <taxon>Pseudomonadati</taxon>
        <taxon>Pseudomonadota</taxon>
        <taxon>Gammaproteobacteria</taxon>
        <taxon>sulfur-oxidizing symbionts</taxon>
    </lineage>
</organism>
<dbReference type="InterPro" id="IPR035919">
    <property type="entry name" value="EAL_sf"/>
</dbReference>
<dbReference type="Gene3D" id="3.20.20.450">
    <property type="entry name" value="EAL domain"/>
    <property type="match status" value="1"/>
</dbReference>
<sequence>MPDPAIEILIIGNAMTEVESYISSLRNSGVTVHANRLNQDDKRIAKEIRSASSLDMVIYTAESGDIGIEHLMSLLQKYGVAVPVIALSDPGNEDFIVYAINQGVKNVVARKNSEHLTLAVKREFSSLLARRKLEKTQSQLKEADARCHTLIQSSREAIAYIHEGMHVEANPAYLQMFGQVEQEEIEGLPILDMIAPSEHKKFKKILRSLSADHEQTAEIEVSCLRDDEKEFSAQLSFSPASIDGEPCTQLVIRDQTNDRQLEDKLRLLSTQDSHTGLYNRQHFLSILEETTSQQQDQDSPTHSLLYITLDNFQEIRNSAGIAASDSVLNEVADILTGLTHTDDLLARFGDHTFTLLTPLADRQEVESLAVRICTEIDAREYTETASYISPTSSVGIAFSSPEIAGGQEFLNLAYHACENARQQGGNQFFVSIATTQQEEEDEAGNETDLSHLIQHALENDQFKLVYQPIISLQGDTRENYAVLVRLIDHNNEEIQPNYFLKQTDEMGKMAAVDRWVIRHAIAELSAQRKNGRKINFFINISGTTLEDDTLLLWICDCLREFEAKGPWVIFQISDSDARAHLQQVQKLTEGLQKIKCQLSIDHFGLTPKPETLLRNLPVNYIQFDPKFLDDLAGNQEKQDALNEANRIGQSYNVKTVATGIEDASSLAILWSIGANYIRGYFLQEPSPTISYDFKQS</sequence>
<proteinExistence type="predicted"/>
<accession>A0A370DXN5</accession>
<evidence type="ECO:0000259" key="2">
    <source>
        <dbReference type="PROSITE" id="PS50887"/>
    </source>
</evidence>
<dbReference type="InterPro" id="IPR001633">
    <property type="entry name" value="EAL_dom"/>
</dbReference>
<protein>
    <submittedName>
        <fullName evidence="3">GGDEF domain-containing protein</fullName>
    </submittedName>
</protein>
<dbReference type="NCBIfam" id="TIGR00254">
    <property type="entry name" value="GGDEF"/>
    <property type="match status" value="1"/>
</dbReference>
<dbReference type="PROSITE" id="PS50887">
    <property type="entry name" value="GGDEF"/>
    <property type="match status" value="1"/>
</dbReference>
<comment type="caution">
    <text evidence="3">The sequence shown here is derived from an EMBL/GenBank/DDBJ whole genome shotgun (WGS) entry which is preliminary data.</text>
</comment>
<dbReference type="InterPro" id="IPR052155">
    <property type="entry name" value="Biofilm_reg_signaling"/>
</dbReference>
<dbReference type="PANTHER" id="PTHR44757">
    <property type="entry name" value="DIGUANYLATE CYCLASE DGCP"/>
    <property type="match status" value="1"/>
</dbReference>
<dbReference type="Gene3D" id="3.30.450.20">
    <property type="entry name" value="PAS domain"/>
    <property type="match status" value="1"/>
</dbReference>
<dbReference type="CDD" id="cd01949">
    <property type="entry name" value="GGDEF"/>
    <property type="match status" value="1"/>
</dbReference>
<dbReference type="InterPro" id="IPR043128">
    <property type="entry name" value="Rev_trsase/Diguanyl_cyclase"/>
</dbReference>
<dbReference type="SUPFAM" id="SSF55785">
    <property type="entry name" value="PYP-like sensor domain (PAS domain)"/>
    <property type="match status" value="1"/>
</dbReference>
<dbReference type="Gene3D" id="3.30.70.270">
    <property type="match status" value="1"/>
</dbReference>
<dbReference type="Pfam" id="PF00563">
    <property type="entry name" value="EAL"/>
    <property type="match status" value="1"/>
</dbReference>
<dbReference type="CDD" id="cd00130">
    <property type="entry name" value="PAS"/>
    <property type="match status" value="1"/>
</dbReference>
<dbReference type="AlphaFoldDB" id="A0A370DXN5"/>
<dbReference type="PROSITE" id="PS50883">
    <property type="entry name" value="EAL"/>
    <property type="match status" value="1"/>
</dbReference>
<evidence type="ECO:0000259" key="1">
    <source>
        <dbReference type="PROSITE" id="PS50883"/>
    </source>
</evidence>